<gene>
    <name evidence="2" type="ORF">DFP95_101683</name>
</gene>
<keyword evidence="3" id="KW-1185">Reference proteome</keyword>
<evidence type="ECO:0000313" key="2">
    <source>
        <dbReference type="EMBL" id="RED66185.1"/>
    </source>
</evidence>
<feature type="transmembrane region" description="Helical" evidence="1">
    <location>
        <begin position="12"/>
        <end position="30"/>
    </location>
</feature>
<comment type="caution">
    <text evidence="2">The sequence shown here is derived from an EMBL/GenBank/DDBJ whole genome shotgun (WGS) entry which is preliminary data.</text>
</comment>
<organism evidence="2 3">
    <name type="scientific">Cohnella lupini</name>
    <dbReference type="NCBI Taxonomy" id="1294267"/>
    <lineage>
        <taxon>Bacteria</taxon>
        <taxon>Bacillati</taxon>
        <taxon>Bacillota</taxon>
        <taxon>Bacilli</taxon>
        <taxon>Bacillales</taxon>
        <taxon>Paenibacillaceae</taxon>
        <taxon>Cohnella</taxon>
    </lineage>
</organism>
<accession>A0A3D9IWV2</accession>
<sequence length="93" mass="10397">MRIRYAIESVLFGILIFVGSVIWKVVGGYIRTKNDVPDILSSYVNTDQLNHTATVSFGEINKMDSIYAVGGAVVISGIYYVTRLLLAKQLRKR</sequence>
<reference evidence="2 3" key="1">
    <citation type="submission" date="2018-07" db="EMBL/GenBank/DDBJ databases">
        <title>Genomic Encyclopedia of Type Strains, Phase III (KMG-III): the genomes of soil and plant-associated and newly described type strains.</title>
        <authorList>
            <person name="Whitman W."/>
        </authorList>
    </citation>
    <scope>NUCLEOTIDE SEQUENCE [LARGE SCALE GENOMIC DNA]</scope>
    <source>
        <strain evidence="2 3">CECT 8236</strain>
    </source>
</reference>
<dbReference type="RefSeq" id="WP_115991125.1">
    <property type="nucleotide sequence ID" value="NZ_QRDY01000001.1"/>
</dbReference>
<name>A0A3D9IWV2_9BACL</name>
<keyword evidence="1" id="KW-1133">Transmembrane helix</keyword>
<keyword evidence="1" id="KW-0812">Transmembrane</keyword>
<evidence type="ECO:0000256" key="1">
    <source>
        <dbReference type="SAM" id="Phobius"/>
    </source>
</evidence>
<protein>
    <submittedName>
        <fullName evidence="2">Uncharacterized protein</fullName>
    </submittedName>
</protein>
<evidence type="ECO:0000313" key="3">
    <source>
        <dbReference type="Proteomes" id="UP000256869"/>
    </source>
</evidence>
<dbReference type="Proteomes" id="UP000256869">
    <property type="component" value="Unassembled WGS sequence"/>
</dbReference>
<dbReference type="AlphaFoldDB" id="A0A3D9IWV2"/>
<feature type="transmembrane region" description="Helical" evidence="1">
    <location>
        <begin position="66"/>
        <end position="86"/>
    </location>
</feature>
<keyword evidence="1" id="KW-0472">Membrane</keyword>
<dbReference type="EMBL" id="QRDY01000001">
    <property type="protein sequence ID" value="RED66185.1"/>
    <property type="molecule type" value="Genomic_DNA"/>
</dbReference>
<proteinExistence type="predicted"/>
<dbReference type="OrthoDB" id="2665047at2"/>